<evidence type="ECO:0000256" key="2">
    <source>
        <dbReference type="SAM" id="MobiDB-lite"/>
    </source>
</evidence>
<dbReference type="HOGENOM" id="CLU_310185_0_0_1"/>
<protein>
    <recommendedName>
        <fullName evidence="7">Piwi domain-containing protein</fullName>
    </recommendedName>
</protein>
<gene>
    <name evidence="5" type="ORF">CRE_20331</name>
</gene>
<dbReference type="OMA" id="AWDLNIA"/>
<evidence type="ECO:0000259" key="3">
    <source>
        <dbReference type="PROSITE" id="PS50821"/>
    </source>
</evidence>
<dbReference type="PROSITE" id="PS50821">
    <property type="entry name" value="PAZ"/>
    <property type="match status" value="1"/>
</dbReference>
<dbReference type="InterPro" id="IPR012337">
    <property type="entry name" value="RNaseH-like_sf"/>
</dbReference>
<proteinExistence type="inferred from homology"/>
<feature type="domain" description="Piwi" evidence="4">
    <location>
        <begin position="626"/>
        <end position="923"/>
    </location>
</feature>
<dbReference type="SUPFAM" id="SSF101690">
    <property type="entry name" value="PAZ domain"/>
    <property type="match status" value="1"/>
</dbReference>
<evidence type="ECO:0008006" key="7">
    <source>
        <dbReference type="Google" id="ProtNLM"/>
    </source>
</evidence>
<dbReference type="STRING" id="31234.E3MCT6"/>
<dbReference type="Gene3D" id="2.170.260.10">
    <property type="entry name" value="paz domain"/>
    <property type="match status" value="1"/>
</dbReference>
<evidence type="ECO:0000313" key="5">
    <source>
        <dbReference type="EMBL" id="EFO98614.1"/>
    </source>
</evidence>
<dbReference type="InterPro" id="IPR036397">
    <property type="entry name" value="RNaseH_sf"/>
</dbReference>
<dbReference type="Pfam" id="PF02170">
    <property type="entry name" value="PAZ"/>
    <property type="match status" value="1"/>
</dbReference>
<dbReference type="Gene3D" id="3.30.420.10">
    <property type="entry name" value="Ribonuclease H-like superfamily/Ribonuclease H"/>
    <property type="match status" value="1"/>
</dbReference>
<dbReference type="SUPFAM" id="SSF53098">
    <property type="entry name" value="Ribonuclease H-like"/>
    <property type="match status" value="1"/>
</dbReference>
<dbReference type="PROSITE" id="PS50822">
    <property type="entry name" value="PIWI"/>
    <property type="match status" value="1"/>
</dbReference>
<dbReference type="CDD" id="cd02846">
    <property type="entry name" value="PAZ_argonaute_like"/>
    <property type="match status" value="1"/>
</dbReference>
<dbReference type="OrthoDB" id="5868801at2759"/>
<dbReference type="PANTHER" id="PTHR22891">
    <property type="entry name" value="EUKARYOTIC TRANSLATION INITIATION FACTOR 2C"/>
    <property type="match status" value="1"/>
</dbReference>
<accession>E3MCT6</accession>
<reference evidence="5" key="1">
    <citation type="submission" date="2007-07" db="EMBL/GenBank/DDBJ databases">
        <title>PCAP assembly of the Caenorhabditis remanei genome.</title>
        <authorList>
            <consortium name="The Caenorhabditis remanei Sequencing Consortium"/>
            <person name="Wilson R.K."/>
        </authorList>
    </citation>
    <scope>NUCLEOTIDE SEQUENCE [LARGE SCALE GENOMIC DNA]</scope>
    <source>
        <strain evidence="5">PB4641</strain>
    </source>
</reference>
<keyword evidence="6" id="KW-1185">Reference proteome</keyword>
<dbReference type="Pfam" id="PF02171">
    <property type="entry name" value="Piwi"/>
    <property type="match status" value="1"/>
</dbReference>
<feature type="domain" description="PAZ" evidence="3">
    <location>
        <begin position="311"/>
        <end position="421"/>
    </location>
</feature>
<dbReference type="GO" id="GO:0003723">
    <property type="term" value="F:RNA binding"/>
    <property type="evidence" value="ECO:0007669"/>
    <property type="project" value="InterPro"/>
</dbReference>
<dbReference type="InterPro" id="IPR003100">
    <property type="entry name" value="PAZ_dom"/>
</dbReference>
<dbReference type="SMART" id="SM00949">
    <property type="entry name" value="PAZ"/>
    <property type="match status" value="1"/>
</dbReference>
<evidence type="ECO:0000256" key="1">
    <source>
        <dbReference type="RuleBase" id="RU361178"/>
    </source>
</evidence>
<dbReference type="InterPro" id="IPR003165">
    <property type="entry name" value="Piwi"/>
</dbReference>
<dbReference type="AlphaFoldDB" id="E3MCT6"/>
<dbReference type="EMBL" id="DS268435">
    <property type="protein sequence ID" value="EFO98614.1"/>
    <property type="molecule type" value="Genomic_DNA"/>
</dbReference>
<sequence>MLPLRKTTDQYGVLPPPAVPPPNATITSDSKTANEACIARLQQLQLQPFPKIYPTTKPPGNRGSSVDIQTNVFGIEIQKRSDIYQYSVSIKTDLTSSKEVVFTKKGKEDFVVRERHGKCCSILMHAFDRYSEFFCTNENTLIYDGQSMMYSTFDLFQESSDGETKTKLLPINGNDTDHEDLKSLPYIKLEVHATKNPPVKFSQEDIGRRSSDSRIDSIHGAYHHILELALNQSCIRDFTRCMVFENGKIFFVNPLEEGFSRDDFVDVGDGKQMLPGIKKTVQFIEGPYGRGQSNPSVVIDGMKVAFHKEQPLNEKIREIISKNVTDCISDFERERCVAVIKGLDCYTTHAKRVRHLTIEGIHHEGARKSRFQLKDGGASTVAEYFRDHYKIELRYPNANLVVCKERGNLNFYPMELVFISPNQRVKISQQTSAQSQKTTKESAVLPDVRQRIIMTGKIAAKISSDSKYLNEFGLSVCDEPLMVTGRILPPVKLEGRTSANMLPIKDNKWRLGQYARPAQAPKVWAMYAVGLPSSRFTPALLSKFGDEFSAMCRSKGIEMPALGDIDLVLAQDIEKKLSIAADAGCTFVYIITDDAITNLHQKYKAMESLHSMVIQDMKMSKAHSVVSQGKKLTLENIVNKTNMKLGGNNYIFTDSKKYLDDILVIGVGISQPPPGNKFISEGKGLLNPMVIGFAHNGKQKQEFSGDFVLSPAGQDTLVVVEEVLKQSISGYQKWHDGQCPKRIIMYRSGVSEGSQGNVIAYELPLIRSTIDSFSKKIQFVYIAVSKDHSYRFFKSNLNTLTKSNTAISKGQQSSVTGSRSAMPAAGAPKAWDLNIAPGIIVDSVITNPACSQFFLNSHITLQGSAKTPLYTVLSDDTHASMASLEELTYNLCHLHQIVGLPTSLPTPLYVANEYAKRGRNLWNEAYSRNPVPRGTGSESELLQELSNAINYKAFGSFLDRRVNA</sequence>
<dbReference type="InterPro" id="IPR036085">
    <property type="entry name" value="PAZ_dom_sf"/>
</dbReference>
<comment type="similarity">
    <text evidence="1">Belongs to the argonaute family.</text>
</comment>
<dbReference type="SMART" id="SM00950">
    <property type="entry name" value="Piwi"/>
    <property type="match status" value="1"/>
</dbReference>
<dbReference type="Proteomes" id="UP000008281">
    <property type="component" value="Unassembled WGS sequence"/>
</dbReference>
<evidence type="ECO:0000313" key="6">
    <source>
        <dbReference type="Proteomes" id="UP000008281"/>
    </source>
</evidence>
<feature type="compositionally biased region" description="Pro residues" evidence="2">
    <location>
        <begin position="14"/>
        <end position="23"/>
    </location>
</feature>
<dbReference type="InParanoid" id="E3MCT6"/>
<evidence type="ECO:0000259" key="4">
    <source>
        <dbReference type="PROSITE" id="PS50822"/>
    </source>
</evidence>
<feature type="region of interest" description="Disordered" evidence="2">
    <location>
        <begin position="1"/>
        <end position="29"/>
    </location>
</feature>
<dbReference type="eggNOG" id="KOG1041">
    <property type="taxonomic scope" value="Eukaryota"/>
</dbReference>
<dbReference type="Gene3D" id="3.40.50.2300">
    <property type="match status" value="1"/>
</dbReference>
<dbReference type="FunCoup" id="E3MCT6">
    <property type="interactions" value="12"/>
</dbReference>
<organism evidence="6">
    <name type="scientific">Caenorhabditis remanei</name>
    <name type="common">Caenorhabditis vulgaris</name>
    <dbReference type="NCBI Taxonomy" id="31234"/>
    <lineage>
        <taxon>Eukaryota</taxon>
        <taxon>Metazoa</taxon>
        <taxon>Ecdysozoa</taxon>
        <taxon>Nematoda</taxon>
        <taxon>Chromadorea</taxon>
        <taxon>Rhabditida</taxon>
        <taxon>Rhabditina</taxon>
        <taxon>Rhabditomorpha</taxon>
        <taxon>Rhabditoidea</taxon>
        <taxon>Rhabditidae</taxon>
        <taxon>Peloderinae</taxon>
        <taxon>Caenorhabditis</taxon>
    </lineage>
</organism>
<name>E3MCT6_CAERE</name>